<dbReference type="GO" id="GO:0004853">
    <property type="term" value="F:uroporphyrinogen decarboxylase activity"/>
    <property type="evidence" value="ECO:0007669"/>
    <property type="project" value="InterPro"/>
</dbReference>
<dbReference type="PANTHER" id="PTHR47099">
    <property type="entry name" value="METHYLCOBAMIDE:COM METHYLTRANSFERASE MTBA"/>
    <property type="match status" value="1"/>
</dbReference>
<evidence type="ECO:0000313" key="2">
    <source>
        <dbReference type="EMBL" id="XCC62129.1"/>
    </source>
</evidence>
<dbReference type="Pfam" id="PF01208">
    <property type="entry name" value="URO-D"/>
    <property type="match status" value="1"/>
</dbReference>
<dbReference type="PANTHER" id="PTHR47099:SF1">
    <property type="entry name" value="METHYLCOBAMIDE:COM METHYLTRANSFERASE MTBA"/>
    <property type="match status" value="1"/>
</dbReference>
<feature type="domain" description="Uroporphyrinogen decarboxylase (URO-D)" evidence="1">
    <location>
        <begin position="216"/>
        <end position="416"/>
    </location>
</feature>
<dbReference type="SUPFAM" id="SSF51726">
    <property type="entry name" value="UROD/MetE-like"/>
    <property type="match status" value="1"/>
</dbReference>
<dbReference type="InterPro" id="IPR000257">
    <property type="entry name" value="Uroporphyrinogen_deCOase"/>
</dbReference>
<accession>A0AAU8A8D6</accession>
<protein>
    <submittedName>
        <fullName evidence="2">Uroporphyrinogen decarboxylase family protein</fullName>
    </submittedName>
</protein>
<evidence type="ECO:0000259" key="1">
    <source>
        <dbReference type="Pfam" id="PF01208"/>
    </source>
</evidence>
<proteinExistence type="predicted"/>
<organism evidence="2">
    <name type="scientific">Christensenella massiliensis</name>
    <dbReference type="NCBI Taxonomy" id="1805714"/>
    <lineage>
        <taxon>Bacteria</taxon>
        <taxon>Bacillati</taxon>
        <taxon>Bacillota</taxon>
        <taxon>Clostridia</taxon>
        <taxon>Christensenellales</taxon>
        <taxon>Christensenellaceae</taxon>
        <taxon>Christensenella</taxon>
    </lineage>
</organism>
<dbReference type="Gene3D" id="3.20.20.210">
    <property type="match status" value="1"/>
</dbReference>
<gene>
    <name evidence="2" type="ORF">PUP29_11435</name>
</gene>
<dbReference type="AlphaFoldDB" id="A0AAU8A8D6"/>
<reference evidence="2" key="1">
    <citation type="submission" date="2023-02" db="EMBL/GenBank/DDBJ databases">
        <title>Gut commensal Christensenella minuta modulates host metabolism via a new class of secondary bile acids.</title>
        <authorList>
            <person name="Liu C."/>
        </authorList>
    </citation>
    <scope>NUCLEOTIDE SEQUENCE</scope>
    <source>
        <strain evidence="2">CA70</strain>
    </source>
</reference>
<dbReference type="InterPro" id="IPR038071">
    <property type="entry name" value="UROD/MetE-like_sf"/>
</dbReference>
<dbReference type="RefSeq" id="WP_079545647.1">
    <property type="nucleotide sequence ID" value="NZ_CP117826.1"/>
</dbReference>
<sequence length="433" mass="48559">MNARERVICALDHKEPDRTPIDLGGGPTSGIAASLVYQLRRAYGLPEHPVRLTCPYQILGEIEDDLAACLGIDTVKPLDYYNMFGFTNEDWKEWTLFDGTPVLVPGKFNTVPDAEGNIMEYPQGDTSVPPSAKMPKGGFYFDAVIRQHPIDEDRLNVEDNLEEFTPFSDEYLRWIETTVDEAYQKTDRAILGTPGGCALGDIAMVPGVNLKDPKGIRDVEEWYVSVIMRKDYITELFDRQSDIAVENLKLYKEAVGDKIVALYLCGNDFGTQHAPFCSPELFAEVYMPYYKKMTAWIHDNTPWKVFKHSCGAVEPLIGSFIEAGFDILNPVQCSANGMDPKLLKEKYGEKIVFWGAGVDTQQTLPFGTPDEVRAEVKERLEIFKPGGGFVFNTIHNAQVGVPVENFLAMMETFRQYGGYETKSCSRNSSQTAQ</sequence>
<name>A0AAU8A8D6_9FIRM</name>
<dbReference type="InterPro" id="IPR052024">
    <property type="entry name" value="Methanogen_methyltrans"/>
</dbReference>
<dbReference type="GO" id="GO:0006779">
    <property type="term" value="P:porphyrin-containing compound biosynthetic process"/>
    <property type="evidence" value="ECO:0007669"/>
    <property type="project" value="InterPro"/>
</dbReference>
<dbReference type="EMBL" id="CP117826">
    <property type="protein sequence ID" value="XCC62129.1"/>
    <property type="molecule type" value="Genomic_DNA"/>
</dbReference>